<evidence type="ECO:0000259" key="5">
    <source>
        <dbReference type="Pfam" id="PF13476"/>
    </source>
</evidence>
<organism evidence="6 7">
    <name type="scientific">Bacillus aerolatus</name>
    <dbReference type="NCBI Taxonomy" id="2653354"/>
    <lineage>
        <taxon>Bacteria</taxon>
        <taxon>Bacillati</taxon>
        <taxon>Bacillota</taxon>
        <taxon>Bacilli</taxon>
        <taxon>Bacillales</taxon>
        <taxon>Bacillaceae</taxon>
        <taxon>Bacillus</taxon>
    </lineage>
</organism>
<feature type="coiled-coil region" evidence="4">
    <location>
        <begin position="177"/>
        <end position="281"/>
    </location>
</feature>
<comment type="subunit">
    <text evidence="2">Heterodimer of SbcC and SbcD.</text>
</comment>
<feature type="coiled-coil region" evidence="4">
    <location>
        <begin position="390"/>
        <end position="468"/>
    </location>
</feature>
<proteinExistence type="inferred from homology"/>
<evidence type="ECO:0000256" key="4">
    <source>
        <dbReference type="SAM" id="Coils"/>
    </source>
</evidence>
<dbReference type="InterPro" id="IPR027417">
    <property type="entry name" value="P-loop_NTPase"/>
</dbReference>
<comment type="similarity">
    <text evidence="1">Belongs to the SMC family. SbcC subfamily.</text>
</comment>
<reference evidence="6 7" key="1">
    <citation type="submission" date="2019-10" db="EMBL/GenBank/DDBJ databases">
        <title>Bacillus aerolatum sp. nov., isolated from bioaerosol of sport playgrounds.</title>
        <authorList>
            <person name="Chen P."/>
            <person name="Zhang G."/>
        </authorList>
    </citation>
    <scope>NUCLEOTIDE SEQUENCE [LARGE SCALE GENOMIC DNA]</scope>
    <source>
        <strain evidence="6 7">CX253</strain>
    </source>
</reference>
<evidence type="ECO:0000256" key="3">
    <source>
        <dbReference type="ARBA" id="ARBA00013368"/>
    </source>
</evidence>
<evidence type="ECO:0000313" key="6">
    <source>
        <dbReference type="EMBL" id="KAB7707127.1"/>
    </source>
</evidence>
<evidence type="ECO:0000256" key="1">
    <source>
        <dbReference type="ARBA" id="ARBA00006930"/>
    </source>
</evidence>
<comment type="caution">
    <text evidence="6">The sequence shown here is derived from an EMBL/GenBank/DDBJ whole genome shotgun (WGS) entry which is preliminary data.</text>
</comment>
<dbReference type="RefSeq" id="WP_152151076.1">
    <property type="nucleotide sequence ID" value="NZ_WEIO01000004.1"/>
</dbReference>
<dbReference type="GO" id="GO:0006302">
    <property type="term" value="P:double-strand break repair"/>
    <property type="evidence" value="ECO:0007669"/>
    <property type="project" value="InterPro"/>
</dbReference>
<evidence type="ECO:0000313" key="7">
    <source>
        <dbReference type="Proteomes" id="UP000429595"/>
    </source>
</evidence>
<dbReference type="AlphaFoldDB" id="A0A6I1FLH2"/>
<dbReference type="SUPFAM" id="SSF52540">
    <property type="entry name" value="P-loop containing nucleoside triphosphate hydrolases"/>
    <property type="match status" value="2"/>
</dbReference>
<name>A0A6I1FLH2_9BACI</name>
<dbReference type="GO" id="GO:0016887">
    <property type="term" value="F:ATP hydrolysis activity"/>
    <property type="evidence" value="ECO:0007669"/>
    <property type="project" value="InterPro"/>
</dbReference>
<dbReference type="PANTHER" id="PTHR32114">
    <property type="entry name" value="ABC TRANSPORTER ABCH.3"/>
    <property type="match status" value="1"/>
</dbReference>
<dbReference type="PANTHER" id="PTHR32114:SF2">
    <property type="entry name" value="ABC TRANSPORTER ABCH.3"/>
    <property type="match status" value="1"/>
</dbReference>
<sequence length="662" mass="77133">MLLKKIILHNFRQYYGTQEINFSIGPKRNITVIHGENGSGKTALLNAFSWCLYGITDLPDSKRLINEYTVKNIENGSKAEMYIELHFTSRDIDYILLRKATYDKFDSSIKVNNTTVDLKFFKDGKWITLRNPIVQVNRMLPENLRNYFFFDGERIDSLARHEDNDEIRQAIKTIMDLEIIERSIRHTEEAKKEFLQNLSESSDRETKALISEQQTKEAEEKEYREEIEQLTKNISLIRKQKEDLDERLAKVESISEIQNERKRLEERKEKTSQKLVGVEKSINVHITKKGYLALTEGIEQRVISNLNSESYSAKETYPDLTAQLIEAILEQDRCLCGEDLISNKLARERVETLLQQVAPHNQYASMTELKGEIKLVKNSRQHFFTELAALQTMQTEYSQELNDINNLLEEKSAEISKRDSEDIQKLEQRRKECEEDTEKFIKELAIKEKRAEEITKELRDILKKLDKQQQFEQKAIIARKRYDLSVKLIETMQVIYSIKEEEVKKSLREKLKNVYSYFLRKDYEIDLTNEFKLIVKNSNGNKVAMSQGERQITSLSFIGAIVDIAREKYREKSSGGIGEGGIYPLVMDSPFGALDSDHRRRVSHGIHKLSDQIIVIVSTSQWKGEVEKEMKDFVGANYTLDYHDAKKNPKAELEYTQILEGN</sequence>
<dbReference type="EMBL" id="WEIO01000004">
    <property type="protein sequence ID" value="KAB7707127.1"/>
    <property type="molecule type" value="Genomic_DNA"/>
</dbReference>
<accession>A0A6I1FLH2</accession>
<keyword evidence="7" id="KW-1185">Reference proteome</keyword>
<protein>
    <recommendedName>
        <fullName evidence="3">Nuclease SbcCD subunit C</fullName>
    </recommendedName>
</protein>
<dbReference type="Pfam" id="PF13476">
    <property type="entry name" value="AAA_23"/>
    <property type="match status" value="1"/>
</dbReference>
<dbReference type="InterPro" id="IPR038729">
    <property type="entry name" value="Rad50/SbcC_AAA"/>
</dbReference>
<feature type="domain" description="Rad50/SbcC-type AAA" evidence="5">
    <location>
        <begin position="5"/>
        <end position="238"/>
    </location>
</feature>
<gene>
    <name evidence="6" type="ORF">F9802_08940</name>
</gene>
<evidence type="ECO:0000256" key="2">
    <source>
        <dbReference type="ARBA" id="ARBA00011322"/>
    </source>
</evidence>
<keyword evidence="4" id="KW-0175">Coiled coil</keyword>
<dbReference type="Proteomes" id="UP000429595">
    <property type="component" value="Unassembled WGS sequence"/>
</dbReference>
<dbReference type="Gene3D" id="3.40.50.300">
    <property type="entry name" value="P-loop containing nucleotide triphosphate hydrolases"/>
    <property type="match status" value="2"/>
</dbReference>